<dbReference type="Gene3D" id="3.40.50.2300">
    <property type="match status" value="1"/>
</dbReference>
<evidence type="ECO:0000256" key="4">
    <source>
        <dbReference type="ARBA" id="ARBA00023012"/>
    </source>
</evidence>
<gene>
    <name evidence="12" type="ORF">C7400_106244</name>
</gene>
<evidence type="ECO:0000313" key="12">
    <source>
        <dbReference type="EMBL" id="PXX17527.1"/>
    </source>
</evidence>
<feature type="domain" description="OmpR/PhoB-type" evidence="11">
    <location>
        <begin position="129"/>
        <end position="228"/>
    </location>
</feature>
<protein>
    <submittedName>
        <fullName evidence="12">DNA-binding response OmpR family regulator</fullName>
    </submittedName>
</protein>
<evidence type="ECO:0000256" key="6">
    <source>
        <dbReference type="ARBA" id="ARBA00023125"/>
    </source>
</evidence>
<dbReference type="Gene3D" id="1.10.10.10">
    <property type="entry name" value="Winged helix-like DNA-binding domain superfamily/Winged helix DNA-binding domain"/>
    <property type="match status" value="1"/>
</dbReference>
<name>A0ABX5MRI7_9BURK</name>
<evidence type="ECO:0000256" key="8">
    <source>
        <dbReference type="PROSITE-ProRule" id="PRU00169"/>
    </source>
</evidence>
<dbReference type="InterPro" id="IPR036388">
    <property type="entry name" value="WH-like_DNA-bd_sf"/>
</dbReference>
<dbReference type="PANTHER" id="PTHR48111">
    <property type="entry name" value="REGULATOR OF RPOS"/>
    <property type="match status" value="1"/>
</dbReference>
<keyword evidence="6 9" id="KW-0238">DNA-binding</keyword>
<dbReference type="InterPro" id="IPR001867">
    <property type="entry name" value="OmpR/PhoB-type_DNA-bd"/>
</dbReference>
<dbReference type="EMBL" id="QJJV01000006">
    <property type="protein sequence ID" value="PXX17527.1"/>
    <property type="molecule type" value="Genomic_DNA"/>
</dbReference>
<proteinExistence type="predicted"/>
<dbReference type="SUPFAM" id="SSF46894">
    <property type="entry name" value="C-terminal effector domain of the bipartite response regulators"/>
    <property type="match status" value="1"/>
</dbReference>
<comment type="caution">
    <text evidence="12">The sequence shown here is derived from an EMBL/GenBank/DDBJ whole genome shotgun (WGS) entry which is preliminary data.</text>
</comment>
<dbReference type="InterPro" id="IPR011006">
    <property type="entry name" value="CheY-like_superfamily"/>
</dbReference>
<keyword evidence="3 8" id="KW-0597">Phosphoprotein</keyword>
<dbReference type="SUPFAM" id="SSF52172">
    <property type="entry name" value="CheY-like"/>
    <property type="match status" value="1"/>
</dbReference>
<dbReference type="PANTHER" id="PTHR48111:SF35">
    <property type="entry name" value="TRANSCRIPTIONAL REGULATORY PROTEIN QSEB"/>
    <property type="match status" value="1"/>
</dbReference>
<keyword evidence="5" id="KW-0805">Transcription regulation</keyword>
<dbReference type="InterPro" id="IPR039420">
    <property type="entry name" value="WalR-like"/>
</dbReference>
<feature type="domain" description="Response regulatory" evidence="10">
    <location>
        <begin position="2"/>
        <end position="117"/>
    </location>
</feature>
<comment type="subcellular location">
    <subcellularLocation>
        <location evidence="1">Cytoplasm</location>
    </subcellularLocation>
</comment>
<feature type="modified residue" description="4-aspartylphosphate" evidence="8">
    <location>
        <position position="51"/>
    </location>
</feature>
<evidence type="ECO:0000256" key="3">
    <source>
        <dbReference type="ARBA" id="ARBA00022553"/>
    </source>
</evidence>
<evidence type="ECO:0000313" key="13">
    <source>
        <dbReference type="Proteomes" id="UP000247515"/>
    </source>
</evidence>
<evidence type="ECO:0000256" key="7">
    <source>
        <dbReference type="ARBA" id="ARBA00023163"/>
    </source>
</evidence>
<dbReference type="GO" id="GO:0003677">
    <property type="term" value="F:DNA binding"/>
    <property type="evidence" value="ECO:0007669"/>
    <property type="project" value="UniProtKB-KW"/>
</dbReference>
<keyword evidence="2" id="KW-0963">Cytoplasm</keyword>
<dbReference type="InterPro" id="IPR016032">
    <property type="entry name" value="Sig_transdc_resp-reg_C-effctor"/>
</dbReference>
<evidence type="ECO:0000256" key="1">
    <source>
        <dbReference type="ARBA" id="ARBA00004496"/>
    </source>
</evidence>
<keyword evidence="4" id="KW-0902">Two-component regulatory system</keyword>
<dbReference type="Proteomes" id="UP000247515">
    <property type="component" value="Unassembled WGS sequence"/>
</dbReference>
<accession>A0ABX5MRI7</accession>
<organism evidence="12 13">
    <name type="scientific">Paraburkholderia tropica</name>
    <dbReference type="NCBI Taxonomy" id="92647"/>
    <lineage>
        <taxon>Bacteria</taxon>
        <taxon>Pseudomonadati</taxon>
        <taxon>Pseudomonadota</taxon>
        <taxon>Betaproteobacteria</taxon>
        <taxon>Burkholderiales</taxon>
        <taxon>Burkholderiaceae</taxon>
        <taxon>Paraburkholderia</taxon>
    </lineage>
</organism>
<dbReference type="CDD" id="cd00383">
    <property type="entry name" value="trans_reg_C"/>
    <property type="match status" value="1"/>
</dbReference>
<keyword evidence="13" id="KW-1185">Reference proteome</keyword>
<evidence type="ECO:0000259" key="11">
    <source>
        <dbReference type="PROSITE" id="PS51755"/>
    </source>
</evidence>
<keyword evidence="7" id="KW-0804">Transcription</keyword>
<reference evidence="12 13" key="1">
    <citation type="submission" date="2018-05" db="EMBL/GenBank/DDBJ databases">
        <title>Genomic Encyclopedia of Type Strains, Phase IV (KMG-V): Genome sequencing to study the core and pangenomes of soil and plant-associated prokaryotes.</title>
        <authorList>
            <person name="Whitman W."/>
        </authorList>
    </citation>
    <scope>NUCLEOTIDE SEQUENCE [LARGE SCALE GENOMIC DNA]</scope>
    <source>
        <strain evidence="12 13">SIr-6563</strain>
    </source>
</reference>
<dbReference type="PROSITE" id="PS51755">
    <property type="entry name" value="OMPR_PHOB"/>
    <property type="match status" value="1"/>
</dbReference>
<feature type="DNA-binding region" description="OmpR/PhoB-type" evidence="9">
    <location>
        <begin position="129"/>
        <end position="228"/>
    </location>
</feature>
<dbReference type="Pfam" id="PF00486">
    <property type="entry name" value="Trans_reg_C"/>
    <property type="match status" value="1"/>
</dbReference>
<evidence type="ECO:0000256" key="9">
    <source>
        <dbReference type="PROSITE-ProRule" id="PRU01091"/>
    </source>
</evidence>
<dbReference type="InterPro" id="IPR001789">
    <property type="entry name" value="Sig_transdc_resp-reg_receiver"/>
</dbReference>
<sequence>MKFAVLTNDQRLFNLICLCFLDELIECSCFSDDVALTRAIYREDYQAIIVDAATGVDPNRAVFARRACYDDRRAPLIVVGAFDGRADIEQAFDAGADDVVRSPIDRSELAVRTHLARRRFEAASSARADGEIRFGPYRLDRRAGTVQLNGRPIRLTVREFAIAWLLFSRTGEYVSRRTIAGAIWSSTEDIVGRTLEQHIYKLRKKLELNGEAGVQLRTMYAHGYRIEMGDEQEDCVPAEATQRAQKAHTAPPAPALALNLPEHDNAPVARPTRVLDVHHSSSEAARQAQPWAVEATDCAPGYQASFNADFTAGYSATRTPDCVMPYSGTPRTDNLAAHATNEREANCAPALSPRAARLANARRRN</sequence>
<evidence type="ECO:0000259" key="10">
    <source>
        <dbReference type="PROSITE" id="PS50110"/>
    </source>
</evidence>
<dbReference type="SMART" id="SM00862">
    <property type="entry name" value="Trans_reg_C"/>
    <property type="match status" value="1"/>
</dbReference>
<evidence type="ECO:0000256" key="5">
    <source>
        <dbReference type="ARBA" id="ARBA00023015"/>
    </source>
</evidence>
<evidence type="ECO:0000256" key="2">
    <source>
        <dbReference type="ARBA" id="ARBA00022490"/>
    </source>
</evidence>
<dbReference type="PROSITE" id="PS50110">
    <property type="entry name" value="RESPONSE_REGULATORY"/>
    <property type="match status" value="1"/>
</dbReference>